<evidence type="ECO:0000313" key="3">
    <source>
        <dbReference type="Proteomes" id="UP000765509"/>
    </source>
</evidence>
<sequence>MEDSRASTSSQRLASTFETILEIAEADIIAIPVVIPESFPTRNSGNIPVSVQELEALGPREARGPSDKLETHVLQRTSPKDEILVEKPKHFVRGSEETVGLKKGHNSSGSSSILNKFQTRASKPQRPIRRESKRKSERQSPSEKNLTHRATELQST</sequence>
<reference evidence="2" key="1">
    <citation type="submission" date="2021-03" db="EMBL/GenBank/DDBJ databases">
        <title>Draft genome sequence of rust myrtle Austropuccinia psidii MF-1, a brazilian biotype.</title>
        <authorList>
            <person name="Quecine M.C."/>
            <person name="Pachon D.M.R."/>
            <person name="Bonatelli M.L."/>
            <person name="Correr F.H."/>
            <person name="Franceschini L.M."/>
            <person name="Leite T.F."/>
            <person name="Margarido G.R.A."/>
            <person name="Almeida C.A."/>
            <person name="Ferrarezi J.A."/>
            <person name="Labate C.A."/>
        </authorList>
    </citation>
    <scope>NUCLEOTIDE SEQUENCE</scope>
    <source>
        <strain evidence="2">MF-1</strain>
    </source>
</reference>
<proteinExistence type="predicted"/>
<keyword evidence="3" id="KW-1185">Reference proteome</keyword>
<name>A0A9Q3GFJ3_9BASI</name>
<comment type="caution">
    <text evidence="2">The sequence shown here is derived from an EMBL/GenBank/DDBJ whole genome shotgun (WGS) entry which is preliminary data.</text>
</comment>
<protein>
    <submittedName>
        <fullName evidence="2">Uncharacterized protein</fullName>
    </submittedName>
</protein>
<evidence type="ECO:0000256" key="1">
    <source>
        <dbReference type="SAM" id="MobiDB-lite"/>
    </source>
</evidence>
<dbReference type="Proteomes" id="UP000765509">
    <property type="component" value="Unassembled WGS sequence"/>
</dbReference>
<feature type="compositionally biased region" description="Basic and acidic residues" evidence="1">
    <location>
        <begin position="58"/>
        <end position="100"/>
    </location>
</feature>
<feature type="compositionally biased region" description="Polar residues" evidence="1">
    <location>
        <begin position="106"/>
        <end position="122"/>
    </location>
</feature>
<gene>
    <name evidence="2" type="ORF">O181_004187</name>
</gene>
<feature type="compositionally biased region" description="Basic and acidic residues" evidence="1">
    <location>
        <begin position="137"/>
        <end position="156"/>
    </location>
</feature>
<organism evidence="2 3">
    <name type="scientific">Austropuccinia psidii MF-1</name>
    <dbReference type="NCBI Taxonomy" id="1389203"/>
    <lineage>
        <taxon>Eukaryota</taxon>
        <taxon>Fungi</taxon>
        <taxon>Dikarya</taxon>
        <taxon>Basidiomycota</taxon>
        <taxon>Pucciniomycotina</taxon>
        <taxon>Pucciniomycetes</taxon>
        <taxon>Pucciniales</taxon>
        <taxon>Sphaerophragmiaceae</taxon>
        <taxon>Austropuccinia</taxon>
    </lineage>
</organism>
<evidence type="ECO:0000313" key="2">
    <source>
        <dbReference type="EMBL" id="MBW0464472.1"/>
    </source>
</evidence>
<dbReference type="EMBL" id="AVOT02000786">
    <property type="protein sequence ID" value="MBW0464472.1"/>
    <property type="molecule type" value="Genomic_DNA"/>
</dbReference>
<dbReference type="AlphaFoldDB" id="A0A9Q3GFJ3"/>
<accession>A0A9Q3GFJ3</accession>
<feature type="region of interest" description="Disordered" evidence="1">
    <location>
        <begin position="57"/>
        <end position="156"/>
    </location>
</feature>